<evidence type="ECO:0008006" key="3">
    <source>
        <dbReference type="Google" id="ProtNLM"/>
    </source>
</evidence>
<evidence type="ECO:0000313" key="2">
    <source>
        <dbReference type="Proteomes" id="UP000230292"/>
    </source>
</evidence>
<dbReference type="PANTHER" id="PTHR32432:SF3">
    <property type="entry name" value="ETHANOLAMINE UTILIZATION PROTEIN EUTJ"/>
    <property type="match status" value="1"/>
</dbReference>
<dbReference type="Gene3D" id="3.30.420.40">
    <property type="match status" value="2"/>
</dbReference>
<protein>
    <recommendedName>
        <fullName evidence="3">SHS2 domain-containing protein</fullName>
    </recommendedName>
</protein>
<proteinExistence type="predicted"/>
<reference evidence="1 2" key="1">
    <citation type="submission" date="2017-09" db="EMBL/GenBank/DDBJ databases">
        <title>Depth-based differentiation of microbial function through sediment-hosted aquifers and enrichment of novel symbionts in the deep terrestrial subsurface.</title>
        <authorList>
            <person name="Probst A.J."/>
            <person name="Ladd B."/>
            <person name="Jarett J.K."/>
            <person name="Geller-Mcgrath D.E."/>
            <person name="Sieber C.M."/>
            <person name="Emerson J.B."/>
            <person name="Anantharaman K."/>
            <person name="Thomas B.C."/>
            <person name="Malmstrom R."/>
            <person name="Stieglmeier M."/>
            <person name="Klingl A."/>
            <person name="Woyke T."/>
            <person name="Ryan C.M."/>
            <person name="Banfield J.F."/>
        </authorList>
    </citation>
    <scope>NUCLEOTIDE SEQUENCE [LARGE SCALE GENOMIC DNA]</scope>
    <source>
        <strain evidence="1">CG15_BIG_FIL_POST_REV_8_21_14_020_45_12</strain>
    </source>
</reference>
<dbReference type="Pfam" id="PF11104">
    <property type="entry name" value="PilM_2"/>
    <property type="match status" value="2"/>
</dbReference>
<sequence length="380" mass="41599">MSLFGGHNSYLGIDIGNSAVKVAELENVKGRPKLLTYGYLEQASEILTSNSKEAKDKIIEALVQIQETARTKSTNAVAALPSYTVFTSIIHLPEMPKKELVAAVNWEAKKFVPMPLEEMILDWKVLDDNVMESSYAANASPLVGGGQFTGQPGTQPQEAKIQSKKQKFLKILLTAAPKDLVSRYLEVFKAAKLNLVSLETEAFALERALIGNDKSPIMIIDVGAAATTISVVLDSVPLINRSIDIGGRTITKAIANSLNIDVERAEQFKRDFGLTPQTQGGSDQIPKRIEFMVQSIINEVRYVLNLYQSQGNTSLEKIVLAGGSAWLPNITQYLSNVLGVKVFIGDPWARVMYPMEMKSVLQQIGPRMAVSVGLAMREIS</sequence>
<dbReference type="EMBL" id="PFGC01000032">
    <property type="protein sequence ID" value="PIW36982.1"/>
    <property type="molecule type" value="Genomic_DNA"/>
</dbReference>
<evidence type="ECO:0000313" key="1">
    <source>
        <dbReference type="EMBL" id="PIW36982.1"/>
    </source>
</evidence>
<dbReference type="PANTHER" id="PTHR32432">
    <property type="entry name" value="CELL DIVISION PROTEIN FTSA-RELATED"/>
    <property type="match status" value="1"/>
</dbReference>
<dbReference type="InterPro" id="IPR043129">
    <property type="entry name" value="ATPase_NBD"/>
</dbReference>
<dbReference type="PIRSF" id="PIRSF019169">
    <property type="entry name" value="PilM"/>
    <property type="match status" value="1"/>
</dbReference>
<dbReference type="Gene3D" id="3.30.1490.300">
    <property type="match status" value="1"/>
</dbReference>
<dbReference type="SUPFAM" id="SSF53067">
    <property type="entry name" value="Actin-like ATPase domain"/>
    <property type="match status" value="2"/>
</dbReference>
<dbReference type="CDD" id="cd24049">
    <property type="entry name" value="ASKHA_NBD_PilM"/>
    <property type="match status" value="1"/>
</dbReference>
<dbReference type="InterPro" id="IPR005883">
    <property type="entry name" value="PilM"/>
</dbReference>
<dbReference type="Proteomes" id="UP000230292">
    <property type="component" value="Unassembled WGS sequence"/>
</dbReference>
<dbReference type="AlphaFoldDB" id="A0A2M7H423"/>
<accession>A0A2M7H423</accession>
<organism evidence="1 2">
    <name type="scientific">Candidatus Kerfeldbacteria bacterium CG15_BIG_FIL_POST_REV_8_21_14_020_45_12</name>
    <dbReference type="NCBI Taxonomy" id="2014247"/>
    <lineage>
        <taxon>Bacteria</taxon>
        <taxon>Candidatus Kerfeldiibacteriota</taxon>
    </lineage>
</organism>
<dbReference type="InterPro" id="IPR050696">
    <property type="entry name" value="FtsA/MreB"/>
</dbReference>
<name>A0A2M7H423_9BACT</name>
<gene>
    <name evidence="1" type="ORF">COW24_02515</name>
</gene>
<comment type="caution">
    <text evidence="1">The sequence shown here is derived from an EMBL/GenBank/DDBJ whole genome shotgun (WGS) entry which is preliminary data.</text>
</comment>